<proteinExistence type="predicted"/>
<sequence length="91" mass="10471">MALYVQRLFSILSFEQTQFNHDCLGDAPKCWVSYTFRPFSYLIAAGTVTFGQPEMLAHSSCCLCPKPLLWHLSYTETGMRRLVFQLGKRDT</sequence>
<dbReference type="AlphaFoldDB" id="A0AAV3AGN1"/>
<organism evidence="1 2">
    <name type="scientific">Pyxicephalus adspersus</name>
    <name type="common">African bullfrog</name>
    <dbReference type="NCBI Taxonomy" id="30357"/>
    <lineage>
        <taxon>Eukaryota</taxon>
        <taxon>Metazoa</taxon>
        <taxon>Chordata</taxon>
        <taxon>Craniata</taxon>
        <taxon>Vertebrata</taxon>
        <taxon>Euteleostomi</taxon>
        <taxon>Amphibia</taxon>
        <taxon>Batrachia</taxon>
        <taxon>Anura</taxon>
        <taxon>Neobatrachia</taxon>
        <taxon>Ranoidea</taxon>
        <taxon>Pyxicephalidae</taxon>
        <taxon>Pyxicephalinae</taxon>
        <taxon>Pyxicephalus</taxon>
    </lineage>
</organism>
<accession>A0AAV3AGN1</accession>
<evidence type="ECO:0000313" key="2">
    <source>
        <dbReference type="Proteomes" id="UP001181693"/>
    </source>
</evidence>
<protein>
    <submittedName>
        <fullName evidence="1">Uncharacterized protein</fullName>
    </submittedName>
</protein>
<keyword evidence="2" id="KW-1185">Reference proteome</keyword>
<dbReference type="Proteomes" id="UP001181693">
    <property type="component" value="Unassembled WGS sequence"/>
</dbReference>
<gene>
    <name evidence="1" type="ORF">GDO54_011892</name>
</gene>
<dbReference type="EMBL" id="DYDO01000005">
    <property type="protein sequence ID" value="DBA24200.1"/>
    <property type="molecule type" value="Genomic_DNA"/>
</dbReference>
<comment type="caution">
    <text evidence="1">The sequence shown here is derived from an EMBL/GenBank/DDBJ whole genome shotgun (WGS) entry which is preliminary data.</text>
</comment>
<evidence type="ECO:0000313" key="1">
    <source>
        <dbReference type="EMBL" id="DBA24200.1"/>
    </source>
</evidence>
<reference evidence="1" key="1">
    <citation type="thesis" date="2020" institute="ProQuest LLC" country="789 East Eisenhower Parkway, Ann Arbor, MI, USA">
        <title>Comparative Genomics and Chromosome Evolution.</title>
        <authorList>
            <person name="Mudd A.B."/>
        </authorList>
    </citation>
    <scope>NUCLEOTIDE SEQUENCE</scope>
    <source>
        <strain evidence="1">1538</strain>
        <tissue evidence="1">Blood</tissue>
    </source>
</reference>
<name>A0AAV3AGN1_PYXAD</name>